<dbReference type="PANTHER" id="PTHR35579:SF3">
    <property type="entry name" value="CRISPR SYSTEM CMS ENDORIBONUCLEASE CSM3"/>
    <property type="match status" value="1"/>
</dbReference>
<evidence type="ECO:0000259" key="3">
    <source>
        <dbReference type="Pfam" id="PF03787"/>
    </source>
</evidence>
<name>K9WRJ5_9CYAN</name>
<gene>
    <name evidence="4" type="ORF">Mic7113_6594</name>
</gene>
<dbReference type="OrthoDB" id="5362408at2"/>
<dbReference type="EMBL" id="CP003633">
    <property type="protein sequence ID" value="AFZ22167.1"/>
    <property type="molecule type" value="Genomic_DNA"/>
</dbReference>
<accession>K9WRJ5</accession>
<evidence type="ECO:0000313" key="4">
    <source>
        <dbReference type="EMBL" id="AFZ22167.1"/>
    </source>
</evidence>
<dbReference type="GO" id="GO:0051607">
    <property type="term" value="P:defense response to virus"/>
    <property type="evidence" value="ECO:0007669"/>
    <property type="project" value="UniProtKB-KW"/>
</dbReference>
<evidence type="ECO:0000256" key="1">
    <source>
        <dbReference type="ARBA" id="ARBA00023118"/>
    </source>
</evidence>
<proteinExistence type="predicted"/>
<dbReference type="KEGG" id="mic:Mic7113_6594"/>
<reference evidence="4 5" key="1">
    <citation type="submission" date="2012-06" db="EMBL/GenBank/DDBJ databases">
        <title>Finished plasmid 3 of genome of Microcoleus sp. PCC 7113.</title>
        <authorList>
            <consortium name="US DOE Joint Genome Institute"/>
            <person name="Gugger M."/>
            <person name="Coursin T."/>
            <person name="Rippka R."/>
            <person name="Tandeau De Marsac N."/>
            <person name="Huntemann M."/>
            <person name="Wei C.-L."/>
            <person name="Han J."/>
            <person name="Detter J.C."/>
            <person name="Han C."/>
            <person name="Tapia R."/>
            <person name="Chen A."/>
            <person name="Kyrpides N."/>
            <person name="Mavromatis K."/>
            <person name="Markowitz V."/>
            <person name="Szeto E."/>
            <person name="Ivanova N."/>
            <person name="Pagani I."/>
            <person name="Pati A."/>
            <person name="Goodwin L."/>
            <person name="Nordberg H.P."/>
            <person name="Cantor M.N."/>
            <person name="Hua S.X."/>
            <person name="Woyke T."/>
            <person name="Kerfeld C.A."/>
        </authorList>
    </citation>
    <scope>NUCLEOTIDE SEQUENCE [LARGE SCALE GENOMIC DNA]</scope>
    <source>
        <strain evidence="4 5">PCC 7113</strain>
        <plasmid evidence="4 5">pMIC7113.03</plasmid>
    </source>
</reference>
<dbReference type="eggNOG" id="COG1337">
    <property type="taxonomic scope" value="Bacteria"/>
</dbReference>
<dbReference type="AlphaFoldDB" id="K9WRJ5"/>
<dbReference type="RefSeq" id="WP_015186226.1">
    <property type="nucleotide sequence ID" value="NC_019740.1"/>
</dbReference>
<dbReference type="InterPro" id="IPR005537">
    <property type="entry name" value="RAMP_III_fam"/>
</dbReference>
<keyword evidence="4" id="KW-0614">Plasmid</keyword>
<keyword evidence="1" id="KW-0051">Antiviral defense</keyword>
<dbReference type="PATRIC" id="fig|1173027.3.peg.7303"/>
<evidence type="ECO:0000256" key="2">
    <source>
        <dbReference type="SAM" id="MobiDB-lite"/>
    </source>
</evidence>
<feature type="region of interest" description="Disordered" evidence="2">
    <location>
        <begin position="1"/>
        <end position="60"/>
    </location>
</feature>
<dbReference type="Proteomes" id="UP000010471">
    <property type="component" value="Plasmid pMIC7113.03"/>
</dbReference>
<organism evidence="4 5">
    <name type="scientific">Allocoleopsis franciscana PCC 7113</name>
    <dbReference type="NCBI Taxonomy" id="1173027"/>
    <lineage>
        <taxon>Bacteria</taxon>
        <taxon>Bacillati</taxon>
        <taxon>Cyanobacteriota</taxon>
        <taxon>Cyanophyceae</taxon>
        <taxon>Coleofasciculales</taxon>
        <taxon>Coleofasciculaceae</taxon>
        <taxon>Allocoleopsis</taxon>
        <taxon>Allocoleopsis franciscana</taxon>
    </lineage>
</organism>
<sequence length="368" mass="40921">MTNNRPQSPRPVSPSTRPTRPNSANAPTGLVAPKPYELVSLPTQSPEKAQPAGQERFKSDRISGKISLRLTVKTASFIASGVVAMGSDLSDKTRSIPLIKTSIEGNQKLLIPGSSFKGVVRSTYEAITRSCLCKVTRKYQSQIPSGYQECTINRQRNQLTVCPACQVFGAMDWQGLVHFTDAKCETTGFSTGFMPSLYRPRPDERKAYFNQQGKVAGRKFYYHAVKAVDKGQQQGIPVQQASKEYTFTTQLRFMNLTPAELGTLLIVLGQDPKNPIALKVGGGKPVGMGTMVVDVTEIKRINNKQEWRDRYCSYDSQPDSLTGKMLEQFIQTAIQAAHTQKLVQDKQLQELKQVLKWPTDREPPEGVY</sequence>
<evidence type="ECO:0000313" key="5">
    <source>
        <dbReference type="Proteomes" id="UP000010471"/>
    </source>
</evidence>
<feature type="compositionally biased region" description="Low complexity" evidence="2">
    <location>
        <begin position="13"/>
        <end position="23"/>
    </location>
</feature>
<dbReference type="Pfam" id="PF03787">
    <property type="entry name" value="RAMPs"/>
    <property type="match status" value="1"/>
</dbReference>
<dbReference type="InterPro" id="IPR052216">
    <property type="entry name" value="CRISPR_Csm3_endoribonuclease"/>
</dbReference>
<dbReference type="PANTHER" id="PTHR35579">
    <property type="entry name" value="CRISPR SYSTEM CMS ENDORIBONUCLEASE CSM3"/>
    <property type="match status" value="1"/>
</dbReference>
<keyword evidence="5" id="KW-1185">Reference proteome</keyword>
<protein>
    <submittedName>
        <fullName evidence="4">Putative RAMP superfamily protein probably involved in DNA repair</fullName>
    </submittedName>
</protein>
<geneLocation type="plasmid" evidence="4 5">
    <name>pMIC7113.03</name>
</geneLocation>
<dbReference type="HOGENOM" id="CLU_069100_0_0_3"/>
<feature type="domain" description="CRISPR type III-associated protein" evidence="3">
    <location>
        <begin position="70"/>
        <end position="226"/>
    </location>
</feature>